<evidence type="ECO:0000256" key="5">
    <source>
        <dbReference type="PROSITE-ProRule" id="PRU01248"/>
    </source>
</evidence>
<dbReference type="GO" id="GO:0003677">
    <property type="term" value="F:DNA binding"/>
    <property type="evidence" value="ECO:0007669"/>
    <property type="project" value="UniProtKB-UniRule"/>
</dbReference>
<reference evidence="9 10" key="1">
    <citation type="submission" date="2017-08" db="EMBL/GenBank/DDBJ databases">
        <title>The whole genome shortgun sequences of strain Leeuwenhoekiella nanhaiensis G18 from the South China Sea.</title>
        <authorList>
            <person name="Liu Q."/>
        </authorList>
    </citation>
    <scope>NUCLEOTIDE SEQUENCE [LARGE SCALE GENOMIC DNA]</scope>
    <source>
        <strain evidence="9 10">G18</strain>
    </source>
</reference>
<dbReference type="EMBL" id="NQXA01000001">
    <property type="protein sequence ID" value="PHQ31010.1"/>
    <property type="molecule type" value="Genomic_DNA"/>
</dbReference>
<dbReference type="PANTHER" id="PTHR30349">
    <property type="entry name" value="PHAGE INTEGRASE-RELATED"/>
    <property type="match status" value="1"/>
</dbReference>
<evidence type="ECO:0000256" key="4">
    <source>
        <dbReference type="ARBA" id="ARBA00023172"/>
    </source>
</evidence>
<feature type="coiled-coil region" evidence="6">
    <location>
        <begin position="70"/>
        <end position="133"/>
    </location>
</feature>
<dbReference type="InterPro" id="IPR011010">
    <property type="entry name" value="DNA_brk_join_enz"/>
</dbReference>
<evidence type="ECO:0000256" key="3">
    <source>
        <dbReference type="ARBA" id="ARBA00023125"/>
    </source>
</evidence>
<dbReference type="InterPro" id="IPR002104">
    <property type="entry name" value="Integrase_catalytic"/>
</dbReference>
<accession>A0A2G1VWL6</accession>
<organism evidence="9 10">
    <name type="scientific">Leeuwenhoekiella nanhaiensis</name>
    <dbReference type="NCBI Taxonomy" id="1655491"/>
    <lineage>
        <taxon>Bacteria</taxon>
        <taxon>Pseudomonadati</taxon>
        <taxon>Bacteroidota</taxon>
        <taxon>Flavobacteriia</taxon>
        <taxon>Flavobacteriales</taxon>
        <taxon>Flavobacteriaceae</taxon>
        <taxon>Leeuwenhoekiella</taxon>
    </lineage>
</organism>
<sequence length="404" mass="47477">MTSNTKIVLRKKANKNGLYPIAIRITKNRKSTYHYIGHYIPLKDWDEKNLRVKKSNPNFLQLNNLIYTRLQEANKNLLQLQSNNLDLSVNQIKKEIYSNIKSRTFYEVAQKYLKELELNKKMAQLSADRVRVNHVINFHRSKQLSFEEIDELFLRGFKVYLKNKLSLSQRSIVNNLIVIRTIYNRAIKIGIVDRKLYPFGADKIRIKIPEAQKIGLTINEIKAFESAKNLTKEEKHAQNVWLFSFYFAGIRIADLLKIRWSDIFDDRLHYTMNKNSKVLSLKLPKKAGTILKYYKPFQKQMDDFIFPELKLADYSSPEDVYAKTKTATKNINFHLKQVAEKSKIKKKVTMHIARHSFGHISEDKIPIQMLQKLYRHSSLTTTINYQSNFIHKDADEALESVVDF</sequence>
<dbReference type="InterPro" id="IPR035386">
    <property type="entry name" value="Arm-DNA-bind_5"/>
</dbReference>
<comment type="caution">
    <text evidence="9">The sequence shown here is derived from an EMBL/GenBank/DDBJ whole genome shotgun (WGS) entry which is preliminary data.</text>
</comment>
<gene>
    <name evidence="9" type="ORF">CJ305_01945</name>
</gene>
<dbReference type="GO" id="GO:0006310">
    <property type="term" value="P:DNA recombination"/>
    <property type="evidence" value="ECO:0007669"/>
    <property type="project" value="UniProtKB-KW"/>
</dbReference>
<dbReference type="InterPro" id="IPR050090">
    <property type="entry name" value="Tyrosine_recombinase_XerCD"/>
</dbReference>
<protein>
    <submittedName>
        <fullName evidence="9">Recombinase</fullName>
    </submittedName>
</protein>
<dbReference type="PANTHER" id="PTHR30349:SF64">
    <property type="entry name" value="PROPHAGE INTEGRASE INTD-RELATED"/>
    <property type="match status" value="1"/>
</dbReference>
<dbReference type="Pfam" id="PF00589">
    <property type="entry name" value="Phage_integrase"/>
    <property type="match status" value="1"/>
</dbReference>
<evidence type="ECO:0000256" key="2">
    <source>
        <dbReference type="ARBA" id="ARBA00022908"/>
    </source>
</evidence>
<dbReference type="Pfam" id="PF17293">
    <property type="entry name" value="Arm-DNA-bind_5"/>
    <property type="match status" value="1"/>
</dbReference>
<dbReference type="GO" id="GO:0015074">
    <property type="term" value="P:DNA integration"/>
    <property type="evidence" value="ECO:0007669"/>
    <property type="project" value="UniProtKB-KW"/>
</dbReference>
<dbReference type="Gene3D" id="1.10.150.130">
    <property type="match status" value="1"/>
</dbReference>
<evidence type="ECO:0000259" key="8">
    <source>
        <dbReference type="PROSITE" id="PS51900"/>
    </source>
</evidence>
<dbReference type="Proteomes" id="UP000229433">
    <property type="component" value="Unassembled WGS sequence"/>
</dbReference>
<evidence type="ECO:0000259" key="7">
    <source>
        <dbReference type="PROSITE" id="PS51898"/>
    </source>
</evidence>
<dbReference type="InterPro" id="IPR010998">
    <property type="entry name" value="Integrase_recombinase_N"/>
</dbReference>
<dbReference type="InterPro" id="IPR025269">
    <property type="entry name" value="SAM-like_dom"/>
</dbReference>
<dbReference type="Gene3D" id="1.10.443.10">
    <property type="entry name" value="Intergrase catalytic core"/>
    <property type="match status" value="1"/>
</dbReference>
<keyword evidence="2" id="KW-0229">DNA integration</keyword>
<evidence type="ECO:0000256" key="1">
    <source>
        <dbReference type="ARBA" id="ARBA00008857"/>
    </source>
</evidence>
<dbReference type="InterPro" id="IPR013762">
    <property type="entry name" value="Integrase-like_cat_sf"/>
</dbReference>
<dbReference type="AlphaFoldDB" id="A0A2G1VWL6"/>
<dbReference type="PROSITE" id="PS51900">
    <property type="entry name" value="CB"/>
    <property type="match status" value="1"/>
</dbReference>
<dbReference type="InterPro" id="IPR044068">
    <property type="entry name" value="CB"/>
</dbReference>
<dbReference type="RefSeq" id="WP_099644549.1">
    <property type="nucleotide sequence ID" value="NZ_KZ319287.1"/>
</dbReference>
<keyword evidence="6" id="KW-0175">Coiled coil</keyword>
<evidence type="ECO:0000313" key="9">
    <source>
        <dbReference type="EMBL" id="PHQ31010.1"/>
    </source>
</evidence>
<name>A0A2G1VWL6_9FLAO</name>
<dbReference type="Pfam" id="PF13102">
    <property type="entry name" value="Phage_int_SAM_5"/>
    <property type="match status" value="1"/>
</dbReference>
<feature type="domain" description="Core-binding (CB)" evidence="8">
    <location>
        <begin position="103"/>
        <end position="187"/>
    </location>
</feature>
<dbReference type="PROSITE" id="PS51898">
    <property type="entry name" value="TYR_RECOMBINASE"/>
    <property type="match status" value="1"/>
</dbReference>
<proteinExistence type="inferred from homology"/>
<keyword evidence="10" id="KW-1185">Reference proteome</keyword>
<keyword evidence="3 5" id="KW-0238">DNA-binding</keyword>
<feature type="domain" description="Tyr recombinase" evidence="7">
    <location>
        <begin position="211"/>
        <end position="403"/>
    </location>
</feature>
<keyword evidence="4" id="KW-0233">DNA recombination</keyword>
<dbReference type="SUPFAM" id="SSF56349">
    <property type="entry name" value="DNA breaking-rejoining enzymes"/>
    <property type="match status" value="1"/>
</dbReference>
<comment type="similarity">
    <text evidence="1">Belongs to the 'phage' integrase family.</text>
</comment>
<evidence type="ECO:0000256" key="6">
    <source>
        <dbReference type="SAM" id="Coils"/>
    </source>
</evidence>
<dbReference type="OrthoDB" id="1068680at2"/>
<evidence type="ECO:0000313" key="10">
    <source>
        <dbReference type="Proteomes" id="UP000229433"/>
    </source>
</evidence>